<accession>U5WAI2</accession>
<name>U5WAI2_9ACTN</name>
<keyword evidence="1" id="KW-0675">Receptor</keyword>
<keyword evidence="2" id="KW-1185">Reference proteome</keyword>
<organism evidence="1 2">
    <name type="scientific">Actinoplanes friuliensis DSM 7358</name>
    <dbReference type="NCBI Taxonomy" id="1246995"/>
    <lineage>
        <taxon>Bacteria</taxon>
        <taxon>Bacillati</taxon>
        <taxon>Actinomycetota</taxon>
        <taxon>Actinomycetes</taxon>
        <taxon>Micromonosporales</taxon>
        <taxon>Micromonosporaceae</taxon>
        <taxon>Actinoplanes</taxon>
    </lineage>
</organism>
<dbReference type="Proteomes" id="UP000017746">
    <property type="component" value="Chromosome"/>
</dbReference>
<dbReference type="PATRIC" id="fig|1246995.3.peg.7961"/>
<evidence type="ECO:0000313" key="2">
    <source>
        <dbReference type="Proteomes" id="UP000017746"/>
    </source>
</evidence>
<reference evidence="1 2" key="1">
    <citation type="journal article" date="2014" name="J. Biotechnol.">
        <title>Complete genome sequence of the actinobacterium Actinoplanes friuliensis HAG 010964, producer of the lipopeptide antibiotic friulimycin.</title>
        <authorList>
            <person name="Ruckert C."/>
            <person name="Szczepanowski R."/>
            <person name="Albersmeier A."/>
            <person name="Goesmann A."/>
            <person name="Fischer N."/>
            <person name="Steinkamper A."/>
            <person name="Puhler A."/>
            <person name="Biener R."/>
            <person name="Schwartz D."/>
            <person name="Kalinowski J."/>
        </authorList>
    </citation>
    <scope>NUCLEOTIDE SEQUENCE [LARGE SCALE GENOMIC DNA]</scope>
    <source>
        <strain evidence="1 2">DSM 7358</strain>
    </source>
</reference>
<dbReference type="HOGENOM" id="CLU_144124_0_0_11"/>
<proteinExistence type="predicted"/>
<evidence type="ECO:0000313" key="1">
    <source>
        <dbReference type="EMBL" id="AGZ46124.1"/>
    </source>
</evidence>
<dbReference type="EMBL" id="CP006272">
    <property type="protein sequence ID" value="AGZ46124.1"/>
    <property type="molecule type" value="Genomic_DNA"/>
</dbReference>
<dbReference type="AlphaFoldDB" id="U5WAI2"/>
<dbReference type="KEGG" id="afs:AFR_39350"/>
<protein>
    <submittedName>
        <fullName evidence="1">Duffy receptor gamma form</fullName>
    </submittedName>
</protein>
<gene>
    <name evidence="1" type="ORF">AFR_39350</name>
</gene>
<sequence>MEEFAATLANEVASGYAPHLDQVTTAMLTRVPKGNPAFPELAGFLDRHHEVQQQTFSNTFNFRDGTHHFATAAQTISAEYADTDAYAHAKVNDVTQAFTDASNPLKSEGGVDS</sequence>